<dbReference type="GO" id="GO:0005524">
    <property type="term" value="F:ATP binding"/>
    <property type="evidence" value="ECO:0007669"/>
    <property type="project" value="UniProtKB-UniRule"/>
</dbReference>
<evidence type="ECO:0000256" key="3">
    <source>
        <dbReference type="ARBA" id="ARBA00022679"/>
    </source>
</evidence>
<keyword evidence="12" id="KW-1185">Reference proteome</keyword>
<feature type="compositionally biased region" description="Low complexity" evidence="9">
    <location>
        <begin position="561"/>
        <end position="572"/>
    </location>
</feature>
<keyword evidence="1" id="KW-0723">Serine/threonine-protein kinase</keyword>
<evidence type="ECO:0000256" key="1">
    <source>
        <dbReference type="ARBA" id="ARBA00022527"/>
    </source>
</evidence>
<keyword evidence="4 7" id="KW-0547">Nucleotide-binding</keyword>
<proteinExistence type="predicted"/>
<dbReference type="AlphaFoldDB" id="A0A8S1Q0V3"/>
<feature type="compositionally biased region" description="Polar residues" evidence="9">
    <location>
        <begin position="573"/>
        <end position="583"/>
    </location>
</feature>
<evidence type="ECO:0000256" key="9">
    <source>
        <dbReference type="SAM" id="MobiDB-lite"/>
    </source>
</evidence>
<dbReference type="InterPro" id="IPR017441">
    <property type="entry name" value="Protein_kinase_ATP_BS"/>
</dbReference>
<gene>
    <name evidence="11" type="ORF">PPRIM_AZ9-3.1.T1380080</name>
</gene>
<feature type="compositionally biased region" description="Basic and acidic residues" evidence="9">
    <location>
        <begin position="500"/>
        <end position="509"/>
    </location>
</feature>
<dbReference type="PROSITE" id="PS50011">
    <property type="entry name" value="PROTEIN_KINASE_DOM"/>
    <property type="match status" value="1"/>
</dbReference>
<accession>A0A8S1Q0V3</accession>
<dbReference type="PROSITE" id="PS00107">
    <property type="entry name" value="PROTEIN_KINASE_ATP"/>
    <property type="match status" value="1"/>
</dbReference>
<evidence type="ECO:0000256" key="2">
    <source>
        <dbReference type="ARBA" id="ARBA00022553"/>
    </source>
</evidence>
<evidence type="ECO:0000256" key="5">
    <source>
        <dbReference type="ARBA" id="ARBA00022777"/>
    </source>
</evidence>
<dbReference type="EMBL" id="CAJJDM010000142">
    <property type="protein sequence ID" value="CAD8108831.1"/>
    <property type="molecule type" value="Genomic_DNA"/>
</dbReference>
<protein>
    <recommendedName>
        <fullName evidence="10">Protein kinase domain-containing protein</fullName>
    </recommendedName>
</protein>
<keyword evidence="6 7" id="KW-0067">ATP-binding</keyword>
<feature type="region of interest" description="Disordered" evidence="9">
    <location>
        <begin position="537"/>
        <end position="583"/>
    </location>
</feature>
<evidence type="ECO:0000256" key="6">
    <source>
        <dbReference type="ARBA" id="ARBA00022840"/>
    </source>
</evidence>
<dbReference type="PROSITE" id="PS00108">
    <property type="entry name" value="PROTEIN_KINASE_ST"/>
    <property type="match status" value="1"/>
</dbReference>
<dbReference type="SMART" id="SM00220">
    <property type="entry name" value="S_TKc"/>
    <property type="match status" value="1"/>
</dbReference>
<dbReference type="Proteomes" id="UP000688137">
    <property type="component" value="Unassembled WGS sequence"/>
</dbReference>
<evidence type="ECO:0000313" key="12">
    <source>
        <dbReference type="Proteomes" id="UP000688137"/>
    </source>
</evidence>
<feature type="compositionally biased region" description="Polar residues" evidence="9">
    <location>
        <begin position="537"/>
        <end position="549"/>
    </location>
</feature>
<evidence type="ECO:0000256" key="8">
    <source>
        <dbReference type="SAM" id="Coils"/>
    </source>
</evidence>
<name>A0A8S1Q0V3_PARPR</name>
<organism evidence="11 12">
    <name type="scientific">Paramecium primaurelia</name>
    <dbReference type="NCBI Taxonomy" id="5886"/>
    <lineage>
        <taxon>Eukaryota</taxon>
        <taxon>Sar</taxon>
        <taxon>Alveolata</taxon>
        <taxon>Ciliophora</taxon>
        <taxon>Intramacronucleata</taxon>
        <taxon>Oligohymenophorea</taxon>
        <taxon>Peniculida</taxon>
        <taxon>Parameciidae</taxon>
        <taxon>Paramecium</taxon>
    </lineage>
</organism>
<comment type="caution">
    <text evidence="11">The sequence shown here is derived from an EMBL/GenBank/DDBJ whole genome shotgun (WGS) entry which is preliminary data.</text>
</comment>
<dbReference type="CDD" id="cd05123">
    <property type="entry name" value="STKc_AGC"/>
    <property type="match status" value="1"/>
</dbReference>
<evidence type="ECO:0000313" key="11">
    <source>
        <dbReference type="EMBL" id="CAD8108831.1"/>
    </source>
</evidence>
<evidence type="ECO:0000256" key="4">
    <source>
        <dbReference type="ARBA" id="ARBA00022741"/>
    </source>
</evidence>
<dbReference type="FunFam" id="1.10.510.10:FF:000008">
    <property type="entry name" value="Non-specific serine/threonine protein kinase"/>
    <property type="match status" value="1"/>
</dbReference>
<keyword evidence="5" id="KW-0418">Kinase</keyword>
<dbReference type="GO" id="GO:0004674">
    <property type="term" value="F:protein serine/threonine kinase activity"/>
    <property type="evidence" value="ECO:0007669"/>
    <property type="project" value="UniProtKB-KW"/>
</dbReference>
<keyword evidence="3" id="KW-0808">Transferase</keyword>
<dbReference type="PANTHER" id="PTHR24351">
    <property type="entry name" value="RIBOSOMAL PROTEIN S6 KINASE"/>
    <property type="match status" value="1"/>
</dbReference>
<dbReference type="InterPro" id="IPR000719">
    <property type="entry name" value="Prot_kinase_dom"/>
</dbReference>
<keyword evidence="8" id="KW-0175">Coiled coil</keyword>
<evidence type="ECO:0000256" key="7">
    <source>
        <dbReference type="PROSITE-ProRule" id="PRU10141"/>
    </source>
</evidence>
<feature type="binding site" evidence="7">
    <location>
        <position position="139"/>
    </location>
    <ligand>
        <name>ATP</name>
        <dbReference type="ChEBI" id="CHEBI:30616"/>
    </ligand>
</feature>
<feature type="region of interest" description="Disordered" evidence="9">
    <location>
        <begin position="499"/>
        <end position="519"/>
    </location>
</feature>
<feature type="coiled-coil region" evidence="8">
    <location>
        <begin position="450"/>
        <end position="477"/>
    </location>
</feature>
<dbReference type="InterPro" id="IPR045270">
    <property type="entry name" value="STKc_AGC"/>
</dbReference>
<feature type="domain" description="Protein kinase" evidence="10">
    <location>
        <begin position="106"/>
        <end position="360"/>
    </location>
</feature>
<sequence length="583" mass="68310">MLEHKRNHSQKIRTVQIRCYDKQVTIDIAMDKSVADLLNKLREHPATPNSQQLVALKTVSNSITMDYMLSVPEERAQLPVHKLKQEVLIGVYRQIVHKQNLSLLDFTFERCIGKGGTSEVYLVRHQVSGRLFALKMIKKQYITDCRRLEQILREKKILSQVLNHSKFIIPLYATFATKDHLCFLMEYSAGGEMFYHLQNYRFTDDEARAYICEVICALEELHQHRVLYRDLKPENILIDLRGHIQLTDFGLSKLDLSEEQLTNSFCGSPEYMPPEIVNRQGYSYPADFYTLGCLLYELLLGLPPHYSQNTEEIFHKIQNEDISFPEDLSTDVISLLQSLLNKNIKERIHDFNTLKKNSWFNNVDWQTIKEKKSTQMPIFIDIYETHIHQEFLKIDVTDLNQKNEHGELSSSEDLFDFFNYVNETYKDIFQLKQKMRVQSDHLIDKKLLQISQSSTKKKNLQLNLNEIEKQFSKTQTQKQSLTPQSIMPLSLLRKSFQQMMKEKPRKSQDNHPTLSTILSERPIIDRNYIQKMLQTLTNKKKPQSPQHNELSWRPPQIKRGSSSSTHLKSSISQRGQSSTRKQK</sequence>
<reference evidence="11" key="1">
    <citation type="submission" date="2021-01" db="EMBL/GenBank/DDBJ databases">
        <authorList>
            <consortium name="Genoscope - CEA"/>
            <person name="William W."/>
        </authorList>
    </citation>
    <scope>NUCLEOTIDE SEQUENCE</scope>
</reference>
<dbReference type="OMA" id="ADRIHDF"/>
<dbReference type="Pfam" id="PF00069">
    <property type="entry name" value="Pkinase"/>
    <property type="match status" value="1"/>
</dbReference>
<dbReference type="InterPro" id="IPR008271">
    <property type="entry name" value="Ser/Thr_kinase_AS"/>
</dbReference>
<keyword evidence="2" id="KW-0597">Phosphoprotein</keyword>
<evidence type="ECO:0000259" key="10">
    <source>
        <dbReference type="PROSITE" id="PS50011"/>
    </source>
</evidence>